<name>A0ABY6DHN9_9RHOB</name>
<reference evidence="1" key="1">
    <citation type="submission" date="2022-10" db="EMBL/GenBank/DDBJ databases">
        <title>Roseovarius pelagicus sp. nov., isolated from Arctic seawater.</title>
        <authorList>
            <person name="Hong Y.W."/>
            <person name="Hwang C.Y."/>
        </authorList>
    </citation>
    <scope>NUCLEOTIDE SEQUENCE</scope>
    <source>
        <strain evidence="1">HL-MP18</strain>
    </source>
</reference>
<evidence type="ECO:0000313" key="1">
    <source>
        <dbReference type="EMBL" id="UXX84478.1"/>
    </source>
</evidence>
<keyword evidence="2" id="KW-1185">Reference proteome</keyword>
<proteinExistence type="predicted"/>
<accession>A0ABY6DHN9</accession>
<evidence type="ECO:0000313" key="2">
    <source>
        <dbReference type="Proteomes" id="UP001064087"/>
    </source>
</evidence>
<dbReference type="EMBL" id="CP106738">
    <property type="protein sequence ID" value="UXX84478.1"/>
    <property type="molecule type" value="Genomic_DNA"/>
</dbReference>
<gene>
    <name evidence="1" type="ORF">N7U68_07520</name>
</gene>
<protein>
    <submittedName>
        <fullName evidence="1">META domain-containing protein</fullName>
    </submittedName>
</protein>
<dbReference type="Proteomes" id="UP001064087">
    <property type="component" value="Chromosome"/>
</dbReference>
<organism evidence="1 2">
    <name type="scientific">Roseovarius pelagicus</name>
    <dbReference type="NCBI Taxonomy" id="2980108"/>
    <lineage>
        <taxon>Bacteria</taxon>
        <taxon>Pseudomonadati</taxon>
        <taxon>Pseudomonadota</taxon>
        <taxon>Alphaproteobacteria</taxon>
        <taxon>Rhodobacterales</taxon>
        <taxon>Roseobacteraceae</taxon>
        <taxon>Roseovarius</taxon>
    </lineage>
</organism>
<sequence>MKELAAIIAALLSLNTCQKDETVTAYGGMGSWQLSKVSNTQVQQNIVLQLGAHGDVSVITPCTVMTARQIAPYPWFQLDDVREYSRNCPPTSVDTRAVSTIRRATLVEVVGDVLILSTDNDFDLEFSRRN</sequence>
<dbReference type="RefSeq" id="WP_263048719.1">
    <property type="nucleotide sequence ID" value="NZ_CP106738.1"/>
</dbReference>